<dbReference type="PRINTS" id="PR00683">
    <property type="entry name" value="SPECTRINPH"/>
</dbReference>
<dbReference type="PROSITE" id="PS50003">
    <property type="entry name" value="PH_DOMAIN"/>
    <property type="match status" value="1"/>
</dbReference>
<evidence type="ECO:0000256" key="1">
    <source>
        <dbReference type="ARBA" id="ARBA00004245"/>
    </source>
</evidence>
<evidence type="ECO:0000256" key="3">
    <source>
        <dbReference type="ARBA" id="ARBA00022467"/>
    </source>
</evidence>
<feature type="region of interest" description="Disordered" evidence="9">
    <location>
        <begin position="2311"/>
        <end position="2372"/>
    </location>
</feature>
<feature type="coiled-coil region" evidence="8">
    <location>
        <begin position="1660"/>
        <end position="1687"/>
    </location>
</feature>
<reference evidence="11" key="1">
    <citation type="submission" date="2022-12" db="EMBL/GenBank/DDBJ databases">
        <authorList>
            <person name="Alioto T."/>
            <person name="Alioto T."/>
            <person name="Gomez Garrido J."/>
        </authorList>
    </citation>
    <scope>NUCLEOTIDE SEQUENCE</scope>
</reference>
<evidence type="ECO:0000256" key="7">
    <source>
        <dbReference type="ARBA" id="ARBA00023212"/>
    </source>
</evidence>
<dbReference type="CDD" id="cd00176">
    <property type="entry name" value="SPEC"/>
    <property type="match status" value="6"/>
</dbReference>
<dbReference type="InterPro" id="IPR018159">
    <property type="entry name" value="Spectrin/alpha-actinin"/>
</dbReference>
<dbReference type="SMART" id="SM00150">
    <property type="entry name" value="SPEC"/>
    <property type="match status" value="14"/>
</dbReference>
<dbReference type="FunFam" id="1.20.58.60:FF:000011">
    <property type="entry name" value="Spectrin beta chain"/>
    <property type="match status" value="1"/>
</dbReference>
<dbReference type="FunFam" id="2.30.29.30:FF:000024">
    <property type="entry name" value="Spectrin beta chain"/>
    <property type="match status" value="1"/>
</dbReference>
<keyword evidence="5" id="KW-0677">Repeat</keyword>
<feature type="region of interest" description="Disordered" evidence="9">
    <location>
        <begin position="1929"/>
        <end position="1959"/>
    </location>
</feature>
<feature type="coiled-coil region" evidence="8">
    <location>
        <begin position="1872"/>
        <end position="1899"/>
    </location>
</feature>
<dbReference type="InterPro" id="IPR011993">
    <property type="entry name" value="PH-like_dom_sf"/>
</dbReference>
<evidence type="ECO:0000256" key="4">
    <source>
        <dbReference type="ARBA" id="ARBA00022490"/>
    </source>
</evidence>
<dbReference type="GO" id="GO:0051693">
    <property type="term" value="P:actin filament capping"/>
    <property type="evidence" value="ECO:0007669"/>
    <property type="project" value="UniProtKB-KW"/>
</dbReference>
<dbReference type="GO" id="GO:0005856">
    <property type="term" value="C:cytoskeleton"/>
    <property type="evidence" value="ECO:0007669"/>
    <property type="project" value="UniProtKB-SubCell"/>
</dbReference>
<evidence type="ECO:0000256" key="8">
    <source>
        <dbReference type="SAM" id="Coils"/>
    </source>
</evidence>
<keyword evidence="3" id="KW-0117">Actin capping</keyword>
<evidence type="ECO:0000256" key="9">
    <source>
        <dbReference type="SAM" id="MobiDB-lite"/>
    </source>
</evidence>
<gene>
    <name evidence="11" type="ORF">PODLI_1B000666</name>
</gene>
<dbReference type="SMART" id="SM00233">
    <property type="entry name" value="PH"/>
    <property type="match status" value="1"/>
</dbReference>
<dbReference type="Pfam" id="PF00169">
    <property type="entry name" value="PH"/>
    <property type="match status" value="1"/>
</dbReference>
<dbReference type="EMBL" id="OX395126">
    <property type="protein sequence ID" value="CAI5763943.1"/>
    <property type="molecule type" value="Genomic_DNA"/>
</dbReference>
<feature type="domain" description="PH" evidence="10">
    <location>
        <begin position="2099"/>
        <end position="2207"/>
    </location>
</feature>
<dbReference type="GO" id="GO:0016020">
    <property type="term" value="C:membrane"/>
    <property type="evidence" value="ECO:0007669"/>
    <property type="project" value="UniProtKB-ARBA"/>
</dbReference>
<dbReference type="FunFam" id="1.20.58.60:FF:000135">
    <property type="entry name" value="Spectrin beta chain, non-erythrocytic"/>
    <property type="match status" value="1"/>
</dbReference>
<feature type="coiled-coil region" evidence="8">
    <location>
        <begin position="1334"/>
        <end position="1407"/>
    </location>
</feature>
<dbReference type="Proteomes" id="UP001178461">
    <property type="component" value="Chromosome 1"/>
</dbReference>
<evidence type="ECO:0000256" key="5">
    <source>
        <dbReference type="ARBA" id="ARBA00022737"/>
    </source>
</evidence>
<keyword evidence="7" id="KW-0206">Cytoskeleton</keyword>
<comment type="subcellular location">
    <subcellularLocation>
        <location evidence="1">Cytoplasm</location>
        <location evidence="1">Cytoskeleton</location>
    </subcellularLocation>
</comment>
<evidence type="ECO:0000256" key="2">
    <source>
        <dbReference type="ARBA" id="ARBA00006826"/>
    </source>
</evidence>
<dbReference type="FunFam" id="1.20.58.60:FF:000309">
    <property type="entry name" value="Spectrin beta non-erythrocytic 5"/>
    <property type="match status" value="1"/>
</dbReference>
<sequence length="2385" mass="271847">MSCPDHRSKTSTTPIYISTVEVMLSSSQVTPSLAPKSAVWGSSFQRMPPAAILSDSAWYFPTHSSPADTLPRHDISPSHSLSSEVYSSRLDIVLAHTDKGNGFGKDNSCVNPPGIKSACPALHRDPQYNGYSSGGAQSSLISSKQCSGCDWSACHSSPDHTGSMQFAVPFPPAAASRALPCWTSRLDVSLCAIPSQSKKLHTALTPCSSEPPVRHGYSPCKAQLPDLHASVKLYISTCSIAVKPFRTASQASSHGYSSLFLPCRKNMSSASSSLATDPQMTHQAIPSRSSADLQITQLHVTSTAKCPGLPQQTVSREIWLSPTTVSKGDHPVGKRTVANAHLDPDLVVFQNRHSTSKEFGRTSSARIIPDCHKVSKITLILATPWTSFPIQVIKEFRKSPAPSVFIRASGSNTGVPAFQTDYIGSGFSLSINPVCCPEFQPLQQYDANSQSKPSKEPNTIRNVDQDTLVTNMQTYLKSSDFGSTVDEVEQQIKKHEAFEKLLASQVEKELSLQEQSRRLQQDSELERKQIDLKLNAMLERRRCIKDLSQSRQEKLQIALLLALFYQNLSEAESWIDERMQKLEDPSFQNLSNLNDKMKLLQKHQVFEAEILAHKDLISTVNTQGEALLCQNHPKSGEIRRKTRLLQERWETLKCAVAARGKMLEDIRDFLEFLQKVDHVEAWIRDKEVMINIGDVGNDYEHCLQLMKKLNEFRGASGGVAVDDAHIKAINVLAVRLERENKEEMKTIYQRRKQLNERWNSFHGDLKSYRRKLEGALEVHSLIREMDDITERISEKSTLIQTLDYGKDMESVENLIRKHEEMERETGVIQSKIEALDLESFPLCKRNPSSITDKLTMKQKEMKNNWLRLQGQTKQRGEKLAASYQLQKFNSEMKELLDWIQEVKGRMEAGGLPRSLAEAESMIEEHQERKEEIEARGERFGALSSYGQTLANSSHYAAPEIHHSLTGLQQALTEMIQIWQEKNLKLLQAMDLQTFLGCVEQNESWLSSKEAFLANKDLGDSVSSVESLHQKHMQFEKALETQLEKIDMMASRAQQLRDSQHYDSENIMNKCQAVLRRKERLLEVALARRRLLEQSWLLQKFLRDSFEVAAWMNEKNSIALDESWRDPSNLQAKLQKQQTFQAEIVANRSHLDSIKAEGEKMIQEGHCASDAIQSRLQEIDELWDELLQNCHEKRRKMQDAYKALRFLRTVDDVEKWLEDLESEMKAPEGSNNLLVLNDLLKKQEELEESFISYRDQVQGLINAVQEFQQEKHFLADEIEERVDHVVHRYKSLREPLQERRGGLEASRLQYQFVQDVSEELTWIHEKLSLASSRDYGQSLTTVQRLQEKHQNLENEISSHNALTKAVISTGQKLVKGGHSASRDIMEQVKELEVSLDNLKGEAQERRKRLMQSYEAQHFLTELLEVESWVAERGLLLETPDYGRNEESTQALLRKVEAAKLDLEGFKPRMEKLRETGMRLSTSDNPESSTILPKLQGVLEEYLSLLQRAESQIKALQEQYQLHQFERETQLVDAWLSKKQSTAESDNYGQDLEDVKILEKKFEDFIKEVRSLGRAKVLLINDLASQLKGACHSQISDIQKKTQQVNDTWERLQQAIQIRAENLRAAHEVHQYDRDVDDLKGWMQEKEAVVDRDDYGYDLPGVQTLLSQHEGLERELAVIAKELERIRGEAWRLGRLYPQPRSNMMKRLAEADECWELLDKKCLERKQKLQQAEHVQIYFNDCRELMAWSKEMQALIISEELANDLLGAELLIKRHEEHKRDIEMRWLKYEDLEQAGNNLLKAGHFMSIEIEEKLSELLELMRMVRECWDMKKDLYEENWEIQLLRRELDLAEAWMTTKEGFLSDPSYGHSVSDVENLLKKHQDFEKILKAQEEKFAQLNRKTKRELKLLKQIDAKESGQREKGKVIKVPSLRRRHSDRRTSHTKHLDPKRTQPLPSISSTDTLKIPLECGVSPTQKSKENLHKCGLGEDLMLTDSNNVSSPPSPVSLSLQNSDLGTQTSLVSSLPSNLKIQPTDGDLVVPHASDFKPSNMKNTNDGTLSDVETKKVRTVPTSESFDIYPTLPSLDLPPQRSETAFQVPANQQSMEGFLEKRDQILPGRKQPMSRAWNRYYVKLGRQKLDIYRDEKEAFQNTTPISSLSIAGAKCEKLTEYSRKEHAFSLRLSDGSEYYFAAPSQKLMEDWVQALWTTLGRHNSLRSLRNELLATTNATRPQIKPWIPAAGSSANKEITKSLLLRRTPSFKVAKEKKPVGNPQESGELTQEFSIIFAQDSEDSDASSVHSVESDPVTLLMSSLSEHPQSYHKAQPYPNGGKTGTLDQGVQGAKAEPKTEVTKSLDTLQNPGRTEPEIDVTKQKKKKEKNVFKKLFSKK</sequence>
<dbReference type="FunFam" id="1.20.58.60:FF:000007">
    <property type="entry name" value="Spectrin alpha chain non-erythrocytic 1"/>
    <property type="match status" value="1"/>
</dbReference>
<dbReference type="FunFam" id="1.20.58.60:FF:000375">
    <property type="entry name" value="Spectrin, beta, non-erythrocytic 5"/>
    <property type="match status" value="1"/>
</dbReference>
<dbReference type="InterPro" id="IPR001849">
    <property type="entry name" value="PH_domain"/>
</dbReference>
<dbReference type="FunFam" id="1.20.58.60:FF:000013">
    <property type="entry name" value="Spectrin alpha chain, non-erythrocytic 1"/>
    <property type="match status" value="1"/>
</dbReference>
<dbReference type="InterPro" id="IPR001605">
    <property type="entry name" value="PH_dom-spectrin-type"/>
</dbReference>
<dbReference type="GO" id="GO:0005737">
    <property type="term" value="C:cytoplasm"/>
    <property type="evidence" value="ECO:0007669"/>
    <property type="project" value="UniProtKB-ARBA"/>
</dbReference>
<dbReference type="SUPFAM" id="SSF46966">
    <property type="entry name" value="Spectrin repeat"/>
    <property type="match status" value="11"/>
</dbReference>
<dbReference type="FunFam" id="1.20.58.60:FF:000355">
    <property type="entry name" value="Spectrin, beta, non-erythrocytic 5"/>
    <property type="match status" value="1"/>
</dbReference>
<evidence type="ECO:0000313" key="12">
    <source>
        <dbReference type="Proteomes" id="UP001178461"/>
    </source>
</evidence>
<keyword evidence="8" id="KW-0175">Coiled coil</keyword>
<dbReference type="SUPFAM" id="SSF50729">
    <property type="entry name" value="PH domain-like"/>
    <property type="match status" value="1"/>
</dbReference>
<keyword evidence="12" id="KW-1185">Reference proteome</keyword>
<evidence type="ECO:0000259" key="10">
    <source>
        <dbReference type="PROSITE" id="PS50003"/>
    </source>
</evidence>
<dbReference type="PANTHER" id="PTHR11915">
    <property type="entry name" value="SPECTRIN/FILAMIN RELATED CYTOSKELETAL PROTEIN"/>
    <property type="match status" value="1"/>
</dbReference>
<evidence type="ECO:0000313" key="11">
    <source>
        <dbReference type="EMBL" id="CAI5763943.1"/>
    </source>
</evidence>
<dbReference type="GO" id="GO:0003779">
    <property type="term" value="F:actin binding"/>
    <property type="evidence" value="ECO:0007669"/>
    <property type="project" value="UniProtKB-KW"/>
</dbReference>
<proteinExistence type="inferred from homology"/>
<dbReference type="InterPro" id="IPR002017">
    <property type="entry name" value="Spectrin_repeat"/>
</dbReference>
<feature type="compositionally biased region" description="Basic and acidic residues" evidence="9">
    <location>
        <begin position="1936"/>
        <end position="1948"/>
    </location>
</feature>
<dbReference type="Pfam" id="PF00435">
    <property type="entry name" value="Spectrin"/>
    <property type="match status" value="14"/>
</dbReference>
<dbReference type="Gene3D" id="1.20.58.60">
    <property type="match status" value="12"/>
</dbReference>
<comment type="similarity">
    <text evidence="2">Belongs to the spectrin family.</text>
</comment>
<dbReference type="FunFam" id="1.20.58.60:FF:000191">
    <property type="entry name" value="Spectrin, beta, non-erythrocytic 5"/>
    <property type="match status" value="1"/>
</dbReference>
<dbReference type="Gene3D" id="2.30.29.30">
    <property type="entry name" value="Pleckstrin-homology domain (PH domain)/Phosphotyrosine-binding domain (PTB)"/>
    <property type="match status" value="1"/>
</dbReference>
<keyword evidence="4" id="KW-0963">Cytoplasm</keyword>
<dbReference type="FunFam" id="1.20.58.60:FF:000307">
    <property type="entry name" value="Spectrin beta, non-erythrocytic 5"/>
    <property type="match status" value="1"/>
</dbReference>
<evidence type="ECO:0000256" key="6">
    <source>
        <dbReference type="ARBA" id="ARBA00023203"/>
    </source>
</evidence>
<dbReference type="GO" id="GO:0005543">
    <property type="term" value="F:phospholipid binding"/>
    <property type="evidence" value="ECO:0007669"/>
    <property type="project" value="InterPro"/>
</dbReference>
<name>A0AA35NWT0_9SAUR</name>
<keyword evidence="6" id="KW-0009">Actin-binding</keyword>
<organism evidence="11 12">
    <name type="scientific">Podarcis lilfordi</name>
    <name type="common">Lilford's wall lizard</name>
    <dbReference type="NCBI Taxonomy" id="74358"/>
    <lineage>
        <taxon>Eukaryota</taxon>
        <taxon>Metazoa</taxon>
        <taxon>Chordata</taxon>
        <taxon>Craniata</taxon>
        <taxon>Vertebrata</taxon>
        <taxon>Euteleostomi</taxon>
        <taxon>Lepidosauria</taxon>
        <taxon>Squamata</taxon>
        <taxon>Bifurcata</taxon>
        <taxon>Unidentata</taxon>
        <taxon>Episquamata</taxon>
        <taxon>Laterata</taxon>
        <taxon>Lacertibaenia</taxon>
        <taxon>Lacertidae</taxon>
        <taxon>Podarcis</taxon>
    </lineage>
</organism>
<protein>
    <submittedName>
        <fullName evidence="11">Spectrin beta chain, non-erythrocytic 5</fullName>
    </submittedName>
</protein>
<feature type="coiled-coil region" evidence="8">
    <location>
        <begin position="1497"/>
        <end position="1524"/>
    </location>
</feature>
<accession>A0AA35NWT0</accession>